<dbReference type="AlphaFoldDB" id="A0A017T6S6"/>
<dbReference type="InterPro" id="IPR016123">
    <property type="entry name" value="Mog1/PsbP_a/b/a-sand"/>
</dbReference>
<dbReference type="Gene3D" id="3.40.1000.10">
    <property type="entry name" value="Mog1/PsbP, alpha/beta/alpha sandwich"/>
    <property type="match status" value="1"/>
</dbReference>
<dbReference type="EMBL" id="ASRX01000030">
    <property type="protein sequence ID" value="EYF04712.1"/>
    <property type="molecule type" value="Genomic_DNA"/>
</dbReference>
<dbReference type="Pfam" id="PF08786">
    <property type="entry name" value="DcrB"/>
    <property type="match status" value="1"/>
</dbReference>
<accession>A0A017T6S6</accession>
<dbReference type="eggNOG" id="COG5435">
    <property type="taxonomic scope" value="Bacteria"/>
</dbReference>
<dbReference type="SUPFAM" id="SSF55724">
    <property type="entry name" value="Mog1p/PsbP-like"/>
    <property type="match status" value="1"/>
</dbReference>
<proteinExistence type="predicted"/>
<comment type="caution">
    <text evidence="1">The sequence shown here is derived from an EMBL/GenBank/DDBJ whole genome shotgun (WGS) entry which is preliminary data.</text>
</comment>
<dbReference type="STRING" id="1192034.CAP_4187"/>
<dbReference type="Proteomes" id="UP000019678">
    <property type="component" value="Unassembled WGS sequence"/>
</dbReference>
<evidence type="ECO:0000313" key="1">
    <source>
        <dbReference type="EMBL" id="EYF04712.1"/>
    </source>
</evidence>
<gene>
    <name evidence="1" type="ORF">CAP_4187</name>
</gene>
<sequence>MTSFQANEFSTRLPEGLKDKTVNVFSLTDDGPSDLSVVVIRDRPLQGEALAVYVERQLGVLQQRLPLFRILHRGEAVLDGEPAVQLDYTWMSGPTAMFQRQVILYAPLSGGVLLVSATCKGRLEPAWEEMFGAFLADFRLNR</sequence>
<dbReference type="RefSeq" id="WP_052375555.1">
    <property type="nucleotide sequence ID" value="NZ_ASRX01000030.1"/>
</dbReference>
<name>A0A017T6S6_9BACT</name>
<evidence type="ECO:0000313" key="2">
    <source>
        <dbReference type="Proteomes" id="UP000019678"/>
    </source>
</evidence>
<evidence type="ECO:0008006" key="3">
    <source>
        <dbReference type="Google" id="ProtNLM"/>
    </source>
</evidence>
<organism evidence="1 2">
    <name type="scientific">Chondromyces apiculatus DSM 436</name>
    <dbReference type="NCBI Taxonomy" id="1192034"/>
    <lineage>
        <taxon>Bacteria</taxon>
        <taxon>Pseudomonadati</taxon>
        <taxon>Myxococcota</taxon>
        <taxon>Polyangia</taxon>
        <taxon>Polyangiales</taxon>
        <taxon>Polyangiaceae</taxon>
        <taxon>Chondromyces</taxon>
    </lineage>
</organism>
<dbReference type="InterPro" id="IPR014894">
    <property type="entry name" value="DcrB/EagT6"/>
</dbReference>
<protein>
    <recommendedName>
        <fullName evidence="3">DUF1795 domain-containing protein</fullName>
    </recommendedName>
</protein>
<keyword evidence="2" id="KW-1185">Reference proteome</keyword>
<reference evidence="1 2" key="1">
    <citation type="submission" date="2013-05" db="EMBL/GenBank/DDBJ databases">
        <title>Genome assembly of Chondromyces apiculatus DSM 436.</title>
        <authorList>
            <person name="Sharma G."/>
            <person name="Khatri I."/>
            <person name="Kaur C."/>
            <person name="Mayilraj S."/>
            <person name="Subramanian S."/>
        </authorList>
    </citation>
    <scope>NUCLEOTIDE SEQUENCE [LARGE SCALE GENOMIC DNA]</scope>
    <source>
        <strain evidence="1 2">DSM 436</strain>
    </source>
</reference>
<dbReference type="OrthoDB" id="7567255at2"/>